<dbReference type="InterPro" id="IPR036052">
    <property type="entry name" value="TrpB-like_PALP_sf"/>
</dbReference>
<sequence>MEMEARKEDNSTFSYSVVHPLSRNKALRNFWYVTEKGEKSKPEERLKISYDEIQSALSLMRIKDKTIQMTPCDESQLLRKNGFEIFLKKELHQITGSVKARGAVYSLLRLSNKQCKGVITTSTGSFAHTLCHFGKEFGIPVNVMIPVSEAVAEKIDACLHLGASVSLASYDIVEAHKEALKKAQDKGLVYIDG</sequence>
<dbReference type="Gene3D" id="3.40.50.1100">
    <property type="match status" value="2"/>
</dbReference>
<keyword evidence="3" id="KW-0456">Lyase</keyword>
<evidence type="ECO:0000259" key="6">
    <source>
        <dbReference type="Pfam" id="PF00291"/>
    </source>
</evidence>
<dbReference type="InterPro" id="IPR050147">
    <property type="entry name" value="Ser/Thr_Dehydratase"/>
</dbReference>
<dbReference type="Pfam" id="PF00291">
    <property type="entry name" value="PALP"/>
    <property type="match status" value="1"/>
</dbReference>
<dbReference type="GO" id="GO:0006567">
    <property type="term" value="P:L-threonine catabolic process"/>
    <property type="evidence" value="ECO:0007669"/>
    <property type="project" value="TreeGrafter"/>
</dbReference>
<evidence type="ECO:0000256" key="3">
    <source>
        <dbReference type="ARBA" id="ARBA00023239"/>
    </source>
</evidence>
<dbReference type="InterPro" id="IPR001926">
    <property type="entry name" value="TrpB-like_PALP"/>
</dbReference>
<protein>
    <recommendedName>
        <fullName evidence="4">L-serine deaminase</fullName>
    </recommendedName>
    <alternativeName>
        <fullName evidence="5">L-threonine dehydratase</fullName>
    </alternativeName>
</protein>
<proteinExistence type="predicted"/>
<dbReference type="PANTHER" id="PTHR48078:SF19">
    <property type="entry name" value="ACT DOMAIN-CONTAINING PROTEIN"/>
    <property type="match status" value="1"/>
</dbReference>
<evidence type="ECO:0000313" key="8">
    <source>
        <dbReference type="RefSeq" id="XP_024891443.1"/>
    </source>
</evidence>
<name>A0A6J1RB21_9HYME</name>
<dbReference type="GeneID" id="112467187"/>
<gene>
    <name evidence="8" type="primary">LOC112467187</name>
</gene>
<organism evidence="7 8">
    <name type="scientific">Temnothorax curvispinosus</name>
    <dbReference type="NCBI Taxonomy" id="300111"/>
    <lineage>
        <taxon>Eukaryota</taxon>
        <taxon>Metazoa</taxon>
        <taxon>Ecdysozoa</taxon>
        <taxon>Arthropoda</taxon>
        <taxon>Hexapoda</taxon>
        <taxon>Insecta</taxon>
        <taxon>Pterygota</taxon>
        <taxon>Neoptera</taxon>
        <taxon>Endopterygota</taxon>
        <taxon>Hymenoptera</taxon>
        <taxon>Apocrita</taxon>
        <taxon>Aculeata</taxon>
        <taxon>Formicoidea</taxon>
        <taxon>Formicidae</taxon>
        <taxon>Myrmicinae</taxon>
        <taxon>Temnothorax</taxon>
    </lineage>
</organism>
<dbReference type="OrthoDB" id="4418812at2759"/>
<keyword evidence="7" id="KW-1185">Reference proteome</keyword>
<dbReference type="GO" id="GO:0004794">
    <property type="term" value="F:threonine deaminase activity"/>
    <property type="evidence" value="ECO:0007669"/>
    <property type="project" value="TreeGrafter"/>
</dbReference>
<evidence type="ECO:0000256" key="4">
    <source>
        <dbReference type="ARBA" id="ARBA00041766"/>
    </source>
</evidence>
<dbReference type="GO" id="GO:0003941">
    <property type="term" value="F:L-serine ammonia-lyase activity"/>
    <property type="evidence" value="ECO:0007669"/>
    <property type="project" value="TreeGrafter"/>
</dbReference>
<evidence type="ECO:0000256" key="5">
    <source>
        <dbReference type="ARBA" id="ARBA00042605"/>
    </source>
</evidence>
<reference evidence="8" key="1">
    <citation type="submission" date="2025-08" db="UniProtKB">
        <authorList>
            <consortium name="RefSeq"/>
        </authorList>
    </citation>
    <scope>IDENTIFICATION</scope>
    <source>
        <tissue evidence="8">Whole body</tissue>
    </source>
</reference>
<dbReference type="Proteomes" id="UP000504618">
    <property type="component" value="Unplaced"/>
</dbReference>
<dbReference type="PANTHER" id="PTHR48078">
    <property type="entry name" value="THREONINE DEHYDRATASE, MITOCHONDRIAL-RELATED"/>
    <property type="match status" value="1"/>
</dbReference>
<comment type="cofactor">
    <cofactor evidence="1">
        <name>pyridoxal 5'-phosphate</name>
        <dbReference type="ChEBI" id="CHEBI:597326"/>
    </cofactor>
</comment>
<dbReference type="SUPFAM" id="SSF53686">
    <property type="entry name" value="Tryptophan synthase beta subunit-like PLP-dependent enzymes"/>
    <property type="match status" value="1"/>
</dbReference>
<feature type="domain" description="Tryptophan synthase beta chain-like PALP" evidence="6">
    <location>
        <begin position="66"/>
        <end position="192"/>
    </location>
</feature>
<evidence type="ECO:0000256" key="1">
    <source>
        <dbReference type="ARBA" id="ARBA00001933"/>
    </source>
</evidence>
<dbReference type="AlphaFoldDB" id="A0A6J1RB21"/>
<accession>A0A6J1RB21</accession>
<dbReference type="GO" id="GO:0009097">
    <property type="term" value="P:isoleucine biosynthetic process"/>
    <property type="evidence" value="ECO:0007669"/>
    <property type="project" value="TreeGrafter"/>
</dbReference>
<evidence type="ECO:0000313" key="7">
    <source>
        <dbReference type="Proteomes" id="UP000504618"/>
    </source>
</evidence>
<dbReference type="RefSeq" id="XP_024891443.1">
    <property type="nucleotide sequence ID" value="XM_025035675.1"/>
</dbReference>
<keyword evidence="2" id="KW-0663">Pyridoxal phosphate</keyword>
<dbReference type="GO" id="GO:0006565">
    <property type="term" value="P:L-serine catabolic process"/>
    <property type="evidence" value="ECO:0007669"/>
    <property type="project" value="TreeGrafter"/>
</dbReference>
<feature type="non-terminal residue" evidence="8">
    <location>
        <position position="193"/>
    </location>
</feature>
<evidence type="ECO:0000256" key="2">
    <source>
        <dbReference type="ARBA" id="ARBA00022898"/>
    </source>
</evidence>